<protein>
    <submittedName>
        <fullName evidence="2">Uncharacterized protein</fullName>
    </submittedName>
</protein>
<reference evidence="2" key="1">
    <citation type="journal article" date="2014" name="Front. Microbiol.">
        <title>High frequency of phylogenetically diverse reductive dehalogenase-homologous genes in deep subseafloor sedimentary metagenomes.</title>
        <authorList>
            <person name="Kawai M."/>
            <person name="Futagami T."/>
            <person name="Toyoda A."/>
            <person name="Takaki Y."/>
            <person name="Nishi S."/>
            <person name="Hori S."/>
            <person name="Arai W."/>
            <person name="Tsubouchi T."/>
            <person name="Morono Y."/>
            <person name="Uchiyama I."/>
            <person name="Ito T."/>
            <person name="Fujiyama A."/>
            <person name="Inagaki F."/>
            <person name="Takami H."/>
        </authorList>
    </citation>
    <scope>NUCLEOTIDE SEQUENCE</scope>
    <source>
        <strain evidence="2">Expedition CK06-06</strain>
    </source>
</reference>
<evidence type="ECO:0000256" key="1">
    <source>
        <dbReference type="SAM" id="MobiDB-lite"/>
    </source>
</evidence>
<name>X1T3P3_9ZZZZ</name>
<sequence>ADYIKRLGKTPEEHAREIVAKEKTRGNVVEYRTVLESLTSTKYHEEQQGSPPAKVANLPG</sequence>
<gene>
    <name evidence="2" type="ORF">S12H4_19215</name>
</gene>
<accession>X1T3P3</accession>
<dbReference type="AlphaFoldDB" id="X1T3P3"/>
<feature type="region of interest" description="Disordered" evidence="1">
    <location>
        <begin position="40"/>
        <end position="60"/>
    </location>
</feature>
<organism evidence="2">
    <name type="scientific">marine sediment metagenome</name>
    <dbReference type="NCBI Taxonomy" id="412755"/>
    <lineage>
        <taxon>unclassified sequences</taxon>
        <taxon>metagenomes</taxon>
        <taxon>ecological metagenomes</taxon>
    </lineage>
</organism>
<dbReference type="EMBL" id="BARW01009580">
    <property type="protein sequence ID" value="GAI82240.1"/>
    <property type="molecule type" value="Genomic_DNA"/>
</dbReference>
<comment type="caution">
    <text evidence="2">The sequence shown here is derived from an EMBL/GenBank/DDBJ whole genome shotgun (WGS) entry which is preliminary data.</text>
</comment>
<proteinExistence type="predicted"/>
<feature type="non-terminal residue" evidence="2">
    <location>
        <position position="1"/>
    </location>
</feature>
<evidence type="ECO:0000313" key="2">
    <source>
        <dbReference type="EMBL" id="GAI82240.1"/>
    </source>
</evidence>